<dbReference type="InterPro" id="IPR009081">
    <property type="entry name" value="PP-bd_ACP"/>
</dbReference>
<dbReference type="OrthoDB" id="9803943at2"/>
<keyword evidence="3" id="KW-1185">Reference proteome</keyword>
<dbReference type="Pfam" id="PF00550">
    <property type="entry name" value="PP-binding"/>
    <property type="match status" value="1"/>
</dbReference>
<organism evidence="2 3">
    <name type="scientific">Paraphotobacterium marinum</name>
    <dbReference type="NCBI Taxonomy" id="1755811"/>
    <lineage>
        <taxon>Bacteria</taxon>
        <taxon>Pseudomonadati</taxon>
        <taxon>Pseudomonadota</taxon>
        <taxon>Gammaproteobacteria</taxon>
        <taxon>Vibrionales</taxon>
        <taxon>Vibrionaceae</taxon>
        <taxon>Paraphotobacterium</taxon>
    </lineage>
</organism>
<evidence type="ECO:0000259" key="1">
    <source>
        <dbReference type="PROSITE" id="PS50075"/>
    </source>
</evidence>
<dbReference type="SUPFAM" id="SSF47336">
    <property type="entry name" value="ACP-like"/>
    <property type="match status" value="1"/>
</dbReference>
<dbReference type="PROSITE" id="PS50075">
    <property type="entry name" value="CARRIER"/>
    <property type="match status" value="1"/>
</dbReference>
<accession>A0A220VH82</accession>
<dbReference type="AlphaFoldDB" id="A0A220VH82"/>
<dbReference type="Gene3D" id="1.10.1200.10">
    <property type="entry name" value="ACP-like"/>
    <property type="match status" value="1"/>
</dbReference>
<sequence>MGDLHTELKEFIVESLNLEDIEPKDIDDNAPLFSEADGLGLDSIDALELGLAFKKKYNIMIDQNDESQQKHFYSVKTIADYIVENIKDNND</sequence>
<proteinExistence type="predicted"/>
<dbReference type="NCBIfam" id="NF006617">
    <property type="entry name" value="PRK09184.1"/>
    <property type="match status" value="1"/>
</dbReference>
<evidence type="ECO:0000313" key="2">
    <source>
        <dbReference type="EMBL" id="ASK79661.1"/>
    </source>
</evidence>
<dbReference type="RefSeq" id="WP_089074569.1">
    <property type="nucleotide sequence ID" value="NZ_CBCSAM010000014.1"/>
</dbReference>
<gene>
    <name evidence="2" type="ORF">CF386_11445</name>
</gene>
<dbReference type="Proteomes" id="UP000242175">
    <property type="component" value="Chromosome small"/>
</dbReference>
<dbReference type="KEGG" id="pmai:CF386_11445"/>
<evidence type="ECO:0000313" key="3">
    <source>
        <dbReference type="Proteomes" id="UP000242175"/>
    </source>
</evidence>
<dbReference type="EMBL" id="CP022356">
    <property type="protein sequence ID" value="ASK79661.1"/>
    <property type="molecule type" value="Genomic_DNA"/>
</dbReference>
<protein>
    <submittedName>
        <fullName evidence="2">Acyl carrier protein</fullName>
    </submittedName>
</protein>
<feature type="domain" description="Carrier" evidence="1">
    <location>
        <begin position="2"/>
        <end position="86"/>
    </location>
</feature>
<reference evidence="2 3" key="1">
    <citation type="journal article" date="2016" name="Int. J. Syst. Evol. Microbiol.">
        <title>Paraphotobacterium marinum gen. nov., sp. nov., a member of the family Vibrionaceae, isolated from surface seawater.</title>
        <authorList>
            <person name="Huang Z."/>
            <person name="Dong C."/>
            <person name="Shao Z."/>
        </authorList>
    </citation>
    <scope>NUCLEOTIDE SEQUENCE [LARGE SCALE GENOMIC DNA]</scope>
    <source>
        <strain evidence="2 3">NSCS20N07D</strain>
    </source>
</reference>
<name>A0A220VH82_9GAMM</name>
<dbReference type="InterPro" id="IPR036736">
    <property type="entry name" value="ACP-like_sf"/>
</dbReference>